<evidence type="ECO:0000256" key="4">
    <source>
        <dbReference type="PROSITE-ProRule" id="PRU01343"/>
    </source>
</evidence>
<dbReference type="STRING" id="759272.G0SCD4"/>
<protein>
    <recommendedName>
        <fullName evidence="6">GRF-type domain-containing protein</fullName>
    </recommendedName>
</protein>
<keyword evidence="1" id="KW-0479">Metal-binding</keyword>
<keyword evidence="8" id="KW-1185">Reference proteome</keyword>
<evidence type="ECO:0000313" key="7">
    <source>
        <dbReference type="EMBL" id="EGS19060.1"/>
    </source>
</evidence>
<dbReference type="AlphaFoldDB" id="G0SCD4"/>
<proteinExistence type="predicted"/>
<name>G0SCD4_CHATD</name>
<evidence type="ECO:0000259" key="6">
    <source>
        <dbReference type="PROSITE" id="PS51999"/>
    </source>
</evidence>
<dbReference type="InterPro" id="IPR010666">
    <property type="entry name" value="Znf_GRF"/>
</dbReference>
<dbReference type="GeneID" id="18259720"/>
<keyword evidence="3" id="KW-0862">Zinc</keyword>
<dbReference type="RefSeq" id="XP_006696005.1">
    <property type="nucleotide sequence ID" value="XM_006695942.1"/>
</dbReference>
<dbReference type="PROSITE" id="PS51999">
    <property type="entry name" value="ZF_GRF"/>
    <property type="match status" value="1"/>
</dbReference>
<evidence type="ECO:0000256" key="5">
    <source>
        <dbReference type="SAM" id="MobiDB-lite"/>
    </source>
</evidence>
<gene>
    <name evidence="7" type="ORF">CTHT_0056820</name>
</gene>
<feature type="region of interest" description="Disordered" evidence="5">
    <location>
        <begin position="160"/>
        <end position="218"/>
    </location>
</feature>
<dbReference type="GO" id="GO:0008270">
    <property type="term" value="F:zinc ion binding"/>
    <property type="evidence" value="ECO:0007669"/>
    <property type="project" value="UniProtKB-KW"/>
</dbReference>
<sequence length="322" mass="35616">MPFGQSLVDLLRSDNHEHDSETATTTVADSSAAVTRKGGIFENGVWMCACDPCTEAKKSQVAKEGENMDRWFWRCQNFRNQCQFFLWEDKATLASGARLSSQPVTGPAGFFSARSATPGWIRNPGKFGRLVIPRMTGPMPGWHRDPGMFGCLPTTIGLPGSISREFTPDTTDSEAEENDNIVRDSHSGPHGVVPASNNNNNNNNNNNRKSRERDKVSIAADTVDTQRRGTFATTIPNTPGRREATIFRNNLPTSNTHDALAQFQGNDKDDEDEDEGDAEITIAAMALLKPSAQWILPASLPSLRDMLNQMDEKSRKMQRSRD</sequence>
<dbReference type="Proteomes" id="UP000008066">
    <property type="component" value="Unassembled WGS sequence"/>
</dbReference>
<accession>G0SCD4</accession>
<feature type="domain" description="GRF-type" evidence="6">
    <location>
        <begin position="48"/>
        <end position="91"/>
    </location>
</feature>
<dbReference type="HOGENOM" id="CLU_863322_0_0_1"/>
<dbReference type="KEGG" id="cthr:CTHT_0056820"/>
<keyword evidence="2 4" id="KW-0863">Zinc-finger</keyword>
<dbReference type="OrthoDB" id="430051at2759"/>
<evidence type="ECO:0000256" key="1">
    <source>
        <dbReference type="ARBA" id="ARBA00022723"/>
    </source>
</evidence>
<feature type="compositionally biased region" description="Low complexity" evidence="5">
    <location>
        <begin position="197"/>
        <end position="207"/>
    </location>
</feature>
<reference evidence="7 8" key="1">
    <citation type="journal article" date="2011" name="Cell">
        <title>Insight into structure and assembly of the nuclear pore complex by utilizing the genome of a eukaryotic thermophile.</title>
        <authorList>
            <person name="Amlacher S."/>
            <person name="Sarges P."/>
            <person name="Flemming D."/>
            <person name="van Noort V."/>
            <person name="Kunze R."/>
            <person name="Devos D.P."/>
            <person name="Arumugam M."/>
            <person name="Bork P."/>
            <person name="Hurt E."/>
        </authorList>
    </citation>
    <scope>NUCLEOTIDE SEQUENCE [LARGE SCALE GENOMIC DNA]</scope>
    <source>
        <strain evidence="8">DSM 1495 / CBS 144.50 / IMI 039719</strain>
    </source>
</reference>
<dbReference type="EMBL" id="GL988045">
    <property type="protein sequence ID" value="EGS19060.1"/>
    <property type="molecule type" value="Genomic_DNA"/>
</dbReference>
<organism evidence="8">
    <name type="scientific">Chaetomium thermophilum (strain DSM 1495 / CBS 144.50 / IMI 039719)</name>
    <name type="common">Thermochaetoides thermophila</name>
    <dbReference type="NCBI Taxonomy" id="759272"/>
    <lineage>
        <taxon>Eukaryota</taxon>
        <taxon>Fungi</taxon>
        <taxon>Dikarya</taxon>
        <taxon>Ascomycota</taxon>
        <taxon>Pezizomycotina</taxon>
        <taxon>Sordariomycetes</taxon>
        <taxon>Sordariomycetidae</taxon>
        <taxon>Sordariales</taxon>
        <taxon>Chaetomiaceae</taxon>
        <taxon>Thermochaetoides</taxon>
    </lineage>
</organism>
<evidence type="ECO:0000313" key="8">
    <source>
        <dbReference type="Proteomes" id="UP000008066"/>
    </source>
</evidence>
<evidence type="ECO:0000256" key="2">
    <source>
        <dbReference type="ARBA" id="ARBA00022771"/>
    </source>
</evidence>
<evidence type="ECO:0000256" key="3">
    <source>
        <dbReference type="ARBA" id="ARBA00022833"/>
    </source>
</evidence>
<dbReference type="Pfam" id="PF06839">
    <property type="entry name" value="Zn_ribbon_GRF"/>
    <property type="match status" value="1"/>
</dbReference>